<evidence type="ECO:0008006" key="12">
    <source>
        <dbReference type="Google" id="ProtNLM"/>
    </source>
</evidence>
<feature type="region of interest" description="Disordered" evidence="9">
    <location>
        <begin position="45"/>
        <end position="119"/>
    </location>
</feature>
<dbReference type="PANTHER" id="PTHR12415">
    <property type="entry name" value="TYROSYL-DNA PHOSPHODIESTERASE 1"/>
    <property type="match status" value="1"/>
</dbReference>
<dbReference type="Proteomes" id="UP001341245">
    <property type="component" value="Unassembled WGS sequence"/>
</dbReference>
<comment type="caution">
    <text evidence="10">The sequence shown here is derived from an EMBL/GenBank/DDBJ whole genome shotgun (WGS) entry which is preliminary data.</text>
</comment>
<comment type="subcellular location">
    <subcellularLocation>
        <location evidence="1">Nucleus</location>
    </subcellularLocation>
</comment>
<organism evidence="10 11">
    <name type="scientific">Aureobasidium pullulans</name>
    <name type="common">Black yeast</name>
    <name type="synonym">Pullularia pullulans</name>
    <dbReference type="NCBI Taxonomy" id="5580"/>
    <lineage>
        <taxon>Eukaryota</taxon>
        <taxon>Fungi</taxon>
        <taxon>Dikarya</taxon>
        <taxon>Ascomycota</taxon>
        <taxon>Pezizomycotina</taxon>
        <taxon>Dothideomycetes</taxon>
        <taxon>Dothideomycetidae</taxon>
        <taxon>Dothideales</taxon>
        <taxon>Saccotheciaceae</taxon>
        <taxon>Aureobasidium</taxon>
    </lineage>
</organism>
<protein>
    <recommendedName>
        <fullName evidence="12">Phospholipase D/nuclease</fullName>
    </recommendedName>
</protein>
<dbReference type="EMBL" id="JASGXD010000003">
    <property type="protein sequence ID" value="KAK6007070.1"/>
    <property type="molecule type" value="Genomic_DNA"/>
</dbReference>
<evidence type="ECO:0000256" key="4">
    <source>
        <dbReference type="ARBA" id="ARBA00022763"/>
    </source>
</evidence>
<evidence type="ECO:0000313" key="11">
    <source>
        <dbReference type="Proteomes" id="UP001341245"/>
    </source>
</evidence>
<keyword evidence="4" id="KW-0227">DNA damage</keyword>
<keyword evidence="3" id="KW-0540">Nuclease</keyword>
<evidence type="ECO:0000256" key="5">
    <source>
        <dbReference type="ARBA" id="ARBA00022801"/>
    </source>
</evidence>
<evidence type="ECO:0000256" key="7">
    <source>
        <dbReference type="ARBA" id="ARBA00023204"/>
    </source>
</evidence>
<dbReference type="SUPFAM" id="SSF56024">
    <property type="entry name" value="Phospholipase D/nuclease"/>
    <property type="match status" value="2"/>
</dbReference>
<evidence type="ECO:0000256" key="8">
    <source>
        <dbReference type="ARBA" id="ARBA00023242"/>
    </source>
</evidence>
<dbReference type="Gene3D" id="3.30.870.10">
    <property type="entry name" value="Endonuclease Chain A"/>
    <property type="match status" value="2"/>
</dbReference>
<keyword evidence="5" id="KW-0378">Hydrolase</keyword>
<keyword evidence="11" id="KW-1185">Reference proteome</keyword>
<name>A0ABR0TT72_AURPU</name>
<comment type="similarity">
    <text evidence="2">Belongs to the tyrosyl-DNA phosphodiesterase family.</text>
</comment>
<sequence length="595" mass="67474">MTVSSTWGGRKRELDREADRVAYLNNLKLYSRLKPQHMQTTHHNFMADFSDSDRPRKKARLSDLTASTESPPKDEFNWSWPADLDPSTIKPISPPPLARHNKGKEKQQEQHTITQASPFQLTNIRDLPASANVDTVTLSDILGDPMIKEQWQFNFLLDIDFIMSHLDEDVRDTVQTKIIHGFHQPNNLSRVSLEAAAKKYPNVETMHIWLPAYGTHHSKMMILIRHDDTAQVVIHTANMISQDWTNLTQAVWRSPLLPLSRAEKETSEAPIGSGTRFKQELLNYLQGYKSKFRDPTRPLIDQLKQYDFSSVKAALVASVPGKQQIGMDITNSKQSLWGWPGLERVLKDIPPTTPASRAQINVQISSIGTLYQKWLNGFFDVLRTTSDKQPKHDSASVLVIFPTADEIRRSLDGYQSGSSIHMKLDSDVQKKQLSYMKPLLCTWAGDTNGDRNGVQQAGRRRAAPHIKTFIRFSDKDCNKINWTLVTSANLSKQAWGEMANKNREVSISSFEIGVLVCPQWLAGEGEKACMVPVFKKDNPDVTTISEAASKTIGVRMPYDLPLAPYTGNEVPWCAERPHDEPDWKGIMWQTYNPRM</sequence>
<dbReference type="CDD" id="cd09123">
    <property type="entry name" value="PLDc_Tdp1_2"/>
    <property type="match status" value="1"/>
</dbReference>
<dbReference type="InterPro" id="IPR010347">
    <property type="entry name" value="Tdp1"/>
</dbReference>
<proteinExistence type="inferred from homology"/>
<reference evidence="10 11" key="1">
    <citation type="submission" date="2023-11" db="EMBL/GenBank/DDBJ databases">
        <title>Draft genome sequence and annotation of the polyextremotolerant black yeast-like fungus Aureobasidium pullulans NRRL 62042.</title>
        <authorList>
            <person name="Dielentheis-Frenken M.R.E."/>
            <person name="Wibberg D."/>
            <person name="Blank L.M."/>
            <person name="Tiso T."/>
        </authorList>
    </citation>
    <scope>NUCLEOTIDE SEQUENCE [LARGE SCALE GENOMIC DNA]</scope>
    <source>
        <strain evidence="10 11">NRRL 62042</strain>
    </source>
</reference>
<evidence type="ECO:0000256" key="9">
    <source>
        <dbReference type="SAM" id="MobiDB-lite"/>
    </source>
</evidence>
<evidence type="ECO:0000256" key="1">
    <source>
        <dbReference type="ARBA" id="ARBA00004123"/>
    </source>
</evidence>
<feature type="compositionally biased region" description="Polar residues" evidence="9">
    <location>
        <begin position="110"/>
        <end position="119"/>
    </location>
</feature>
<evidence type="ECO:0000256" key="2">
    <source>
        <dbReference type="ARBA" id="ARBA00010205"/>
    </source>
</evidence>
<evidence type="ECO:0000256" key="3">
    <source>
        <dbReference type="ARBA" id="ARBA00022722"/>
    </source>
</evidence>
<keyword evidence="8" id="KW-0539">Nucleus</keyword>
<evidence type="ECO:0000313" key="10">
    <source>
        <dbReference type="EMBL" id="KAK6007070.1"/>
    </source>
</evidence>
<accession>A0ABR0TT72</accession>
<keyword evidence="6" id="KW-0269">Exonuclease</keyword>
<keyword evidence="7" id="KW-0234">DNA repair</keyword>
<gene>
    <name evidence="10" type="ORF">QM012_006078</name>
</gene>
<dbReference type="PANTHER" id="PTHR12415:SF0">
    <property type="entry name" value="TYROSYL-DNA PHOSPHODIESTERASE 1"/>
    <property type="match status" value="1"/>
</dbReference>
<dbReference type="Pfam" id="PF06087">
    <property type="entry name" value="Tyr-DNA_phospho"/>
    <property type="match status" value="1"/>
</dbReference>
<evidence type="ECO:0000256" key="6">
    <source>
        <dbReference type="ARBA" id="ARBA00022839"/>
    </source>
</evidence>